<dbReference type="PANTHER" id="PTHR46797:SF1">
    <property type="entry name" value="METHYLPHOSPHONATE SYNTHASE"/>
    <property type="match status" value="1"/>
</dbReference>
<feature type="domain" description="HTH cro/C1-type" evidence="2">
    <location>
        <begin position="20"/>
        <end position="74"/>
    </location>
</feature>
<dbReference type="Proteomes" id="UP000550729">
    <property type="component" value="Unassembled WGS sequence"/>
</dbReference>
<dbReference type="PANTHER" id="PTHR46797">
    <property type="entry name" value="HTH-TYPE TRANSCRIPTIONAL REGULATOR"/>
    <property type="match status" value="1"/>
</dbReference>
<dbReference type="InterPro" id="IPR010982">
    <property type="entry name" value="Lambda_DNA-bd_dom_sf"/>
</dbReference>
<dbReference type="Pfam" id="PF07883">
    <property type="entry name" value="Cupin_2"/>
    <property type="match status" value="1"/>
</dbReference>
<evidence type="ECO:0000259" key="2">
    <source>
        <dbReference type="PROSITE" id="PS50943"/>
    </source>
</evidence>
<gene>
    <name evidence="3" type="ORF">HH308_25465</name>
</gene>
<dbReference type="SUPFAM" id="SSF47413">
    <property type="entry name" value="lambda repressor-like DNA-binding domains"/>
    <property type="match status" value="1"/>
</dbReference>
<dbReference type="AlphaFoldDB" id="A0A848L116"/>
<protein>
    <submittedName>
        <fullName evidence="3">Helix-turn-helix transcriptional regulator</fullName>
    </submittedName>
</protein>
<dbReference type="InterPro" id="IPR050807">
    <property type="entry name" value="TransReg_Diox_bact_type"/>
</dbReference>
<dbReference type="GO" id="GO:0003700">
    <property type="term" value="F:DNA-binding transcription factor activity"/>
    <property type="evidence" value="ECO:0007669"/>
    <property type="project" value="TreeGrafter"/>
</dbReference>
<dbReference type="EMBL" id="JABBNB010000037">
    <property type="protein sequence ID" value="NMO04574.1"/>
    <property type="molecule type" value="Genomic_DNA"/>
</dbReference>
<evidence type="ECO:0000256" key="1">
    <source>
        <dbReference type="ARBA" id="ARBA00023125"/>
    </source>
</evidence>
<organism evidence="3 4">
    <name type="scientific">Gordonia asplenii</name>
    <dbReference type="NCBI Taxonomy" id="2725283"/>
    <lineage>
        <taxon>Bacteria</taxon>
        <taxon>Bacillati</taxon>
        <taxon>Actinomycetota</taxon>
        <taxon>Actinomycetes</taxon>
        <taxon>Mycobacteriales</taxon>
        <taxon>Gordoniaceae</taxon>
        <taxon>Gordonia</taxon>
    </lineage>
</organism>
<keyword evidence="1" id="KW-0238">DNA-binding</keyword>
<dbReference type="Pfam" id="PF01381">
    <property type="entry name" value="HTH_3"/>
    <property type="match status" value="1"/>
</dbReference>
<proteinExistence type="predicted"/>
<dbReference type="Gene3D" id="1.10.260.40">
    <property type="entry name" value="lambda repressor-like DNA-binding domains"/>
    <property type="match status" value="1"/>
</dbReference>
<name>A0A848L116_9ACTN</name>
<dbReference type="InterPro" id="IPR001387">
    <property type="entry name" value="Cro/C1-type_HTH"/>
</dbReference>
<dbReference type="SMART" id="SM00530">
    <property type="entry name" value="HTH_XRE"/>
    <property type="match status" value="1"/>
</dbReference>
<accession>A0A848L116</accession>
<dbReference type="CDD" id="cd02209">
    <property type="entry name" value="cupin_XRE_C"/>
    <property type="match status" value="1"/>
</dbReference>
<keyword evidence="4" id="KW-1185">Reference proteome</keyword>
<sequence>MTQENMPSSVDLDVVVRQRIRSLRLARGWSLDTLAARCFLSPSTLSRLETGHRRIALDQLVPIARALGTSIDQLVEPIDDTDVVIRPEPQQWPGRTTWILSRDRAVNGVTVAKMRIDPTPPGSDELRVHPGHDWFTVLSGTLRLRLGERTIFVETGDAAEFSTMVPHCLSAHEATTEILTIFDREGERVHLPAGPTPDVEPS</sequence>
<reference evidence="3 4" key="1">
    <citation type="submission" date="2020-04" db="EMBL/GenBank/DDBJ databases">
        <title>Gordonia sp. nov. TBRC 11910.</title>
        <authorList>
            <person name="Suriyachadkun C."/>
        </authorList>
    </citation>
    <scope>NUCLEOTIDE SEQUENCE [LARGE SCALE GENOMIC DNA]</scope>
    <source>
        <strain evidence="3 4">TBRC 11910</strain>
    </source>
</reference>
<dbReference type="PROSITE" id="PS50943">
    <property type="entry name" value="HTH_CROC1"/>
    <property type="match status" value="1"/>
</dbReference>
<dbReference type="GO" id="GO:0003677">
    <property type="term" value="F:DNA binding"/>
    <property type="evidence" value="ECO:0007669"/>
    <property type="project" value="UniProtKB-KW"/>
</dbReference>
<dbReference type="InterPro" id="IPR013096">
    <property type="entry name" value="Cupin_2"/>
</dbReference>
<dbReference type="InterPro" id="IPR014710">
    <property type="entry name" value="RmlC-like_jellyroll"/>
</dbReference>
<dbReference type="CDD" id="cd00093">
    <property type="entry name" value="HTH_XRE"/>
    <property type="match status" value="1"/>
</dbReference>
<dbReference type="GO" id="GO:0005829">
    <property type="term" value="C:cytosol"/>
    <property type="evidence" value="ECO:0007669"/>
    <property type="project" value="TreeGrafter"/>
</dbReference>
<dbReference type="Gene3D" id="2.60.120.10">
    <property type="entry name" value="Jelly Rolls"/>
    <property type="match status" value="1"/>
</dbReference>
<evidence type="ECO:0000313" key="4">
    <source>
        <dbReference type="Proteomes" id="UP000550729"/>
    </source>
</evidence>
<dbReference type="InterPro" id="IPR011051">
    <property type="entry name" value="RmlC_Cupin_sf"/>
</dbReference>
<evidence type="ECO:0000313" key="3">
    <source>
        <dbReference type="EMBL" id="NMO04574.1"/>
    </source>
</evidence>
<comment type="caution">
    <text evidence="3">The sequence shown here is derived from an EMBL/GenBank/DDBJ whole genome shotgun (WGS) entry which is preliminary data.</text>
</comment>
<dbReference type="SUPFAM" id="SSF51182">
    <property type="entry name" value="RmlC-like cupins"/>
    <property type="match status" value="1"/>
</dbReference>